<comment type="caution">
    <text evidence="5">The sequence shown here is derived from an EMBL/GenBank/DDBJ whole genome shotgun (WGS) entry which is preliminary data.</text>
</comment>
<dbReference type="Pfam" id="PF01597">
    <property type="entry name" value="GCV_H"/>
    <property type="match status" value="1"/>
</dbReference>
<dbReference type="InterPro" id="IPR011053">
    <property type="entry name" value="Single_hybrid_motif"/>
</dbReference>
<comment type="similarity">
    <text evidence="1 3">Belongs to the GcvH family.</text>
</comment>
<dbReference type="EMBL" id="BAABAS010000006">
    <property type="protein sequence ID" value="GAA4231493.1"/>
    <property type="molecule type" value="Genomic_DNA"/>
</dbReference>
<dbReference type="NCBIfam" id="TIGR00527">
    <property type="entry name" value="gcvH"/>
    <property type="match status" value="1"/>
</dbReference>
<evidence type="ECO:0000313" key="6">
    <source>
        <dbReference type="Proteomes" id="UP001501710"/>
    </source>
</evidence>
<dbReference type="InterPro" id="IPR003016">
    <property type="entry name" value="2-oxoA_DH_lipoyl-BS"/>
</dbReference>
<dbReference type="SUPFAM" id="SSF51230">
    <property type="entry name" value="Single hybrid motif"/>
    <property type="match status" value="1"/>
</dbReference>
<dbReference type="PROSITE" id="PS50968">
    <property type="entry name" value="BIOTINYL_LIPOYL"/>
    <property type="match status" value="1"/>
</dbReference>
<name>A0ABP8C0T4_9ACTN</name>
<dbReference type="PANTHER" id="PTHR11715">
    <property type="entry name" value="GLYCINE CLEAVAGE SYSTEM H PROTEIN"/>
    <property type="match status" value="1"/>
</dbReference>
<dbReference type="CDD" id="cd06848">
    <property type="entry name" value="GCS_H"/>
    <property type="match status" value="1"/>
</dbReference>
<dbReference type="InterPro" id="IPR033753">
    <property type="entry name" value="GCV_H/Fam206"/>
</dbReference>
<reference evidence="6" key="1">
    <citation type="journal article" date="2019" name="Int. J. Syst. Evol. Microbiol.">
        <title>The Global Catalogue of Microorganisms (GCM) 10K type strain sequencing project: providing services to taxonomists for standard genome sequencing and annotation.</title>
        <authorList>
            <consortium name="The Broad Institute Genomics Platform"/>
            <consortium name="The Broad Institute Genome Sequencing Center for Infectious Disease"/>
            <person name="Wu L."/>
            <person name="Ma J."/>
        </authorList>
    </citation>
    <scope>NUCLEOTIDE SEQUENCE [LARGE SCALE GENOMIC DNA]</scope>
    <source>
        <strain evidence="6">JCM 17440</strain>
    </source>
</reference>
<dbReference type="Gene3D" id="2.40.50.100">
    <property type="match status" value="1"/>
</dbReference>
<protein>
    <recommendedName>
        <fullName evidence="3">Glycine cleavage system H protein</fullName>
    </recommendedName>
</protein>
<dbReference type="Proteomes" id="UP001501710">
    <property type="component" value="Unassembled WGS sequence"/>
</dbReference>
<evidence type="ECO:0000313" key="5">
    <source>
        <dbReference type="EMBL" id="GAA4231493.1"/>
    </source>
</evidence>
<comment type="cofactor">
    <cofactor evidence="3">
        <name>(R)-lipoate</name>
        <dbReference type="ChEBI" id="CHEBI:83088"/>
    </cofactor>
    <text evidence="3">Binds 1 lipoyl cofactor covalently.</text>
</comment>
<evidence type="ECO:0000256" key="1">
    <source>
        <dbReference type="ARBA" id="ARBA00009249"/>
    </source>
</evidence>
<proteinExistence type="inferred from homology"/>
<evidence type="ECO:0000256" key="2">
    <source>
        <dbReference type="ARBA" id="ARBA00022823"/>
    </source>
</evidence>
<dbReference type="PROSITE" id="PS00189">
    <property type="entry name" value="LIPOYL"/>
    <property type="match status" value="1"/>
</dbReference>
<evidence type="ECO:0000256" key="3">
    <source>
        <dbReference type="HAMAP-Rule" id="MF_00272"/>
    </source>
</evidence>
<dbReference type="InterPro" id="IPR002930">
    <property type="entry name" value="GCV_H"/>
</dbReference>
<dbReference type="InterPro" id="IPR000089">
    <property type="entry name" value="Biotin_lipoyl"/>
</dbReference>
<dbReference type="NCBIfam" id="NF002270">
    <property type="entry name" value="PRK01202.1"/>
    <property type="match status" value="1"/>
</dbReference>
<dbReference type="InterPro" id="IPR017453">
    <property type="entry name" value="GCV_H_sub"/>
</dbReference>
<feature type="modified residue" description="N6-lipoyllysine" evidence="3">
    <location>
        <position position="74"/>
    </location>
</feature>
<dbReference type="HAMAP" id="MF_00272">
    <property type="entry name" value="GcvH"/>
    <property type="match status" value="1"/>
</dbReference>
<evidence type="ECO:0000259" key="4">
    <source>
        <dbReference type="PROSITE" id="PS50968"/>
    </source>
</evidence>
<comment type="subunit">
    <text evidence="3">The glycine cleavage system is composed of four proteins: P, T, L and H.</text>
</comment>
<gene>
    <name evidence="3 5" type="primary">gcvH</name>
    <name evidence="5" type="ORF">GCM10022254_28810</name>
</gene>
<keyword evidence="6" id="KW-1185">Reference proteome</keyword>
<accession>A0ABP8C0T4</accession>
<comment type="function">
    <text evidence="3">The glycine cleavage system catalyzes the degradation of glycine. The H protein shuttles the methylamine group of glycine from the P protein to the T protein.</text>
</comment>
<keyword evidence="2 3" id="KW-0450">Lipoyl</keyword>
<dbReference type="PANTHER" id="PTHR11715:SF3">
    <property type="entry name" value="GLYCINE CLEAVAGE SYSTEM H PROTEIN-RELATED"/>
    <property type="match status" value="1"/>
</dbReference>
<organism evidence="5 6">
    <name type="scientific">Actinomadura meridiana</name>
    <dbReference type="NCBI Taxonomy" id="559626"/>
    <lineage>
        <taxon>Bacteria</taxon>
        <taxon>Bacillati</taxon>
        <taxon>Actinomycetota</taxon>
        <taxon>Actinomycetes</taxon>
        <taxon>Streptosporangiales</taxon>
        <taxon>Thermomonosporaceae</taxon>
        <taxon>Actinomadura</taxon>
    </lineage>
</organism>
<sequence length="136" mass="14460">MIVSVPEQLRYSEEHEWVSGLGPTGSLPEDGIVTIGITAHAADALGEIVYLELQPSEGDTVEAGDPCGEIESTKSVSDIFSPVSGEVTAINGAVVDEPKVINDDPYGEGWIFKIRISDEPGDLLDSAAYEKLIEEA</sequence>
<feature type="domain" description="Lipoyl-binding" evidence="4">
    <location>
        <begin position="32"/>
        <end position="115"/>
    </location>
</feature>